<dbReference type="Pfam" id="PF11452">
    <property type="entry name" value="DUF3000"/>
    <property type="match status" value="1"/>
</dbReference>
<dbReference type="Proteomes" id="UP000183015">
    <property type="component" value="Unassembled WGS sequence"/>
</dbReference>
<name>A0A1H7L092_STRJI</name>
<dbReference type="AlphaFoldDB" id="A0A1H7L092"/>
<organism evidence="2 3">
    <name type="scientific">Streptacidiphilus jiangxiensis</name>
    <dbReference type="NCBI Taxonomy" id="235985"/>
    <lineage>
        <taxon>Bacteria</taxon>
        <taxon>Bacillati</taxon>
        <taxon>Actinomycetota</taxon>
        <taxon>Actinomycetes</taxon>
        <taxon>Kitasatosporales</taxon>
        <taxon>Streptomycetaceae</taxon>
        <taxon>Streptacidiphilus</taxon>
    </lineage>
</organism>
<dbReference type="STRING" id="235985.SAMN05414137_104273"/>
<gene>
    <name evidence="2" type="ORF">SAMN05414137_104273</name>
</gene>
<keyword evidence="3" id="KW-1185">Reference proteome</keyword>
<evidence type="ECO:0000313" key="2">
    <source>
        <dbReference type="EMBL" id="SEK92136.1"/>
    </source>
</evidence>
<protein>
    <recommendedName>
        <fullName evidence="4">DUF3000 domain-containing protein</fullName>
    </recommendedName>
</protein>
<dbReference type="RefSeq" id="WP_075003837.1">
    <property type="nucleotide sequence ID" value="NZ_BBPN01000001.1"/>
</dbReference>
<reference evidence="3" key="1">
    <citation type="submission" date="2016-10" db="EMBL/GenBank/DDBJ databases">
        <authorList>
            <person name="Varghese N."/>
        </authorList>
    </citation>
    <scope>NUCLEOTIDE SEQUENCE [LARGE SCALE GENOMIC DNA]</scope>
    <source>
        <strain evidence="3">DSM 45096 / BCRC 16803 / CGMCC 4.1857 / CIP 109030 / JCM 12277 / KCTC 19219 / NBRC 100920 / 33214</strain>
    </source>
</reference>
<proteinExistence type="predicted"/>
<feature type="region of interest" description="Disordered" evidence="1">
    <location>
        <begin position="1"/>
        <end position="22"/>
    </location>
</feature>
<dbReference type="eggNOG" id="ENOG50318WM">
    <property type="taxonomic scope" value="Bacteria"/>
</dbReference>
<dbReference type="EMBL" id="FOAZ01000004">
    <property type="protein sequence ID" value="SEK92136.1"/>
    <property type="molecule type" value="Genomic_DNA"/>
</dbReference>
<sequence>MAGVSGGKPRHEGGSAFGDGASGEQAVPEVFRAAVAELLGTRLRPEITLGQTPAPRRLAPYAHALTATVEADGEELADGRLVLLHDPSGHEAWQGEFRLVSLTQADLEREIADDPLLAEVGWSWLTDALEQFGCAYTEPSGTVSRAYSQYFGGMADRPSSTEIEIRASWTPIARGDAGLNLGAHLRAWGELLCQCAGLPPSPLPLPAPGAGGAVTSGPASSVVPMPTRRQPRGGA</sequence>
<accession>A0A1H7L092</accession>
<evidence type="ECO:0000256" key="1">
    <source>
        <dbReference type="SAM" id="MobiDB-lite"/>
    </source>
</evidence>
<evidence type="ECO:0008006" key="4">
    <source>
        <dbReference type="Google" id="ProtNLM"/>
    </source>
</evidence>
<evidence type="ECO:0000313" key="3">
    <source>
        <dbReference type="Proteomes" id="UP000183015"/>
    </source>
</evidence>
<feature type="region of interest" description="Disordered" evidence="1">
    <location>
        <begin position="206"/>
        <end position="235"/>
    </location>
</feature>
<dbReference type="OrthoDB" id="3210980at2"/>
<dbReference type="InterPro" id="IPR021555">
    <property type="entry name" value="DUF3000"/>
</dbReference>